<dbReference type="AlphaFoldDB" id="A0A7S3ZJ61"/>
<dbReference type="InterPro" id="IPR016166">
    <property type="entry name" value="FAD-bd_PCMH"/>
</dbReference>
<feature type="region of interest" description="Disordered" evidence="10">
    <location>
        <begin position="22"/>
        <end position="42"/>
    </location>
</feature>
<feature type="domain" description="4Fe-4S ferredoxin-type" evidence="11">
    <location>
        <begin position="644"/>
        <end position="674"/>
    </location>
</feature>
<dbReference type="Gene3D" id="3.30.70.2740">
    <property type="match status" value="1"/>
</dbReference>
<dbReference type="GO" id="GO:0051536">
    <property type="term" value="F:iron-sulfur cluster binding"/>
    <property type="evidence" value="ECO:0007669"/>
    <property type="project" value="InterPro"/>
</dbReference>
<evidence type="ECO:0000256" key="7">
    <source>
        <dbReference type="ARBA" id="ARBA00023002"/>
    </source>
</evidence>
<evidence type="ECO:0000256" key="2">
    <source>
        <dbReference type="ARBA" id="ARBA00004173"/>
    </source>
</evidence>
<dbReference type="Proteomes" id="UP000789595">
    <property type="component" value="Unassembled WGS sequence"/>
</dbReference>
<dbReference type="InterPro" id="IPR004113">
    <property type="entry name" value="FAD-bd_oxidored_4_C"/>
</dbReference>
<evidence type="ECO:0000313" key="13">
    <source>
        <dbReference type="EMBL" id="CAE0684866.1"/>
    </source>
</evidence>
<dbReference type="InterPro" id="IPR006094">
    <property type="entry name" value="Oxid_FAD_bind_N"/>
</dbReference>
<reference evidence="14" key="2">
    <citation type="submission" date="2021-11" db="EMBL/GenBank/DDBJ databases">
        <authorList>
            <consortium name="Genoscope - CEA"/>
            <person name="William W."/>
        </authorList>
    </citation>
    <scope>NUCLEOTIDE SEQUENCE</scope>
</reference>
<dbReference type="InterPro" id="IPR036318">
    <property type="entry name" value="FAD-bd_PCMH-like_sf"/>
</dbReference>
<dbReference type="PROSITE" id="PS51379">
    <property type="entry name" value="4FE4S_FER_2"/>
    <property type="match status" value="1"/>
</dbReference>
<keyword evidence="4" id="KW-0285">Flavoprotein</keyword>
<dbReference type="InterPro" id="IPR017900">
    <property type="entry name" value="4Fe4S_Fe_S_CS"/>
</dbReference>
<keyword evidence="8" id="KW-0496">Mitochondrion</keyword>
<dbReference type="GO" id="GO:0071949">
    <property type="term" value="F:FAD binding"/>
    <property type="evidence" value="ECO:0007669"/>
    <property type="project" value="InterPro"/>
</dbReference>
<comment type="cofactor">
    <cofactor evidence="1">
        <name>FAD</name>
        <dbReference type="ChEBI" id="CHEBI:57692"/>
    </cofactor>
</comment>
<dbReference type="SUPFAM" id="SSF55103">
    <property type="entry name" value="FAD-linked oxidases, C-terminal domain"/>
    <property type="match status" value="1"/>
</dbReference>
<evidence type="ECO:0000256" key="9">
    <source>
        <dbReference type="ARBA" id="ARBA00038897"/>
    </source>
</evidence>
<dbReference type="Pfam" id="PF13183">
    <property type="entry name" value="Fer4_8"/>
    <property type="match status" value="1"/>
</dbReference>
<dbReference type="EMBL" id="HBIW01000356">
    <property type="protein sequence ID" value="CAE0684866.1"/>
    <property type="molecule type" value="Transcribed_RNA"/>
</dbReference>
<keyword evidence="7" id="KW-0560">Oxidoreductase</keyword>
<name>A0A7S3ZJ61_9STRA</name>
<dbReference type="SUPFAM" id="SSF56176">
    <property type="entry name" value="FAD-binding/transporter-associated domain-like"/>
    <property type="match status" value="1"/>
</dbReference>
<dbReference type="InterPro" id="IPR017896">
    <property type="entry name" value="4Fe4S_Fe-S-bd"/>
</dbReference>
<reference evidence="13" key="1">
    <citation type="submission" date="2021-01" db="EMBL/GenBank/DDBJ databases">
        <authorList>
            <person name="Corre E."/>
            <person name="Pelletier E."/>
            <person name="Niang G."/>
            <person name="Scheremetjew M."/>
            <person name="Finn R."/>
            <person name="Kale V."/>
            <person name="Holt S."/>
            <person name="Cochrane G."/>
            <person name="Meng A."/>
            <person name="Brown T."/>
            <person name="Cohen L."/>
        </authorList>
    </citation>
    <scope>NUCLEOTIDE SEQUENCE</scope>
    <source>
        <strain evidence="13">CCMP1756</strain>
    </source>
</reference>
<evidence type="ECO:0000256" key="4">
    <source>
        <dbReference type="ARBA" id="ARBA00022630"/>
    </source>
</evidence>
<evidence type="ECO:0000259" key="11">
    <source>
        <dbReference type="PROSITE" id="PS51379"/>
    </source>
</evidence>
<evidence type="ECO:0000259" key="12">
    <source>
        <dbReference type="PROSITE" id="PS51387"/>
    </source>
</evidence>
<dbReference type="PANTHER" id="PTHR11748">
    <property type="entry name" value="D-LACTATE DEHYDROGENASE"/>
    <property type="match status" value="1"/>
</dbReference>
<keyword evidence="5" id="KW-0274">FAD</keyword>
<sequence length="1076" mass="117627">MRVAALRRSLAAAPKPREACAPCATQSQRAKSTAVKRMPAASTGRAPLVENVRGSIYGEPQPVPTEFRNVDGERLEDGRYAAFREEATLSGAVKPENVFTDPVRTFAYGTDASFYRLIPKMVLKVETEREIQSLLKLARKHRTPVTFRAAGTSLSGQAVTDSILLKLSHTGKNWRRHAIGDEGKTITVEPGLIGGEVNRLLGSYAKRHEKDTTYRLGPDPASIDSCMIGGIVNNNSSGMCCGVAQNTYHTLKDLRVVFGDADATVLDTSDPESRRVFQHESPFGKSLCEGVSALAREVQADEELTALINRKFSIKCTTGYAINALVDISPDEPVEMIKKLMVGSEGTFGFVSRATYNTVEDYPYKASTFILYPSFHEAGRATAALKKSGACDAIEVFDRAALHEAEKDEKMVNLVPGLTGCDKPCAGLLVECRGASQQILDERIAKAIATLNESGVPVTGADGPCPEPSSLARFPFRHKPEEAQVFWDMRKGLIPKVGAQRTRGTSMLIEDVACEVDKLADMSVDLIDMFERHGYGDASVFGHAMEGNMHLVFSQGFRNASDIDQFAKMMQEMCEIVAVKYKGSLKGEHGTGRNVSAFVEMEWGAKAYALMWRLKALFDPDFLLNPGVLLNEDPHVHKKNLKPSPLAHDLVDACIECGFCESNCPSRDAALTPRQRITTWREINRLARLDLELKLDEPGKERLAAMRAEYEYAGLDMCAADGMCQEKCPVSINTGELVKTIREEKLRTASPLANKVSLAVVDHFQYFDKVVPPVLNLVSTAHSILGTSTVETIAGTLHKVGMNLIPLWNPYLPAGAKPLPPLNPAPEQPQVEKGHFAGKVVYMPSCVTRVMGAAPSDPEQASVPERFLSLMDKAGVEVIYPEQATEQCCGIMFHSRGCVDASDAAMVKLEEKLLKASENGKYPIVCDTSPCLKHVKDHVRDPLLKFALYEPVEFVATFLGNRLDFEKKKESVAIHVPCSSKKMKLEAQFQALVGKCADEVHPSGVPCCGMAGDRGLRLPELTGAALQHLDLPDTVTDAYSTSRTCECSLSNQSDVHFRSVLHLLDECAVPKAKASE</sequence>
<dbReference type="GO" id="GO:0008720">
    <property type="term" value="F:D-lactate dehydrogenase (NAD+) activity"/>
    <property type="evidence" value="ECO:0007669"/>
    <property type="project" value="TreeGrafter"/>
</dbReference>
<gene>
    <name evidence="13" type="ORF">PCAL00307_LOCUS300</name>
    <name evidence="14" type="ORF">PECAL_5P11910</name>
</gene>
<feature type="domain" description="FAD-binding PCMH-type" evidence="12">
    <location>
        <begin position="115"/>
        <end position="361"/>
    </location>
</feature>
<dbReference type="Gene3D" id="1.10.1060.10">
    <property type="entry name" value="Alpha-helical ferredoxin"/>
    <property type="match status" value="1"/>
</dbReference>
<dbReference type="EMBL" id="CAKKNE010000005">
    <property type="protein sequence ID" value="CAH0376592.1"/>
    <property type="molecule type" value="Genomic_DNA"/>
</dbReference>
<dbReference type="PROSITE" id="PS51387">
    <property type="entry name" value="FAD_PCMH"/>
    <property type="match status" value="1"/>
</dbReference>
<evidence type="ECO:0000256" key="6">
    <source>
        <dbReference type="ARBA" id="ARBA00022946"/>
    </source>
</evidence>
<keyword evidence="6" id="KW-0809">Transit peptide</keyword>
<dbReference type="Gene3D" id="3.30.465.10">
    <property type="match status" value="1"/>
</dbReference>
<evidence type="ECO:0000256" key="8">
    <source>
        <dbReference type="ARBA" id="ARBA00023128"/>
    </source>
</evidence>
<evidence type="ECO:0000256" key="3">
    <source>
        <dbReference type="ARBA" id="ARBA00008000"/>
    </source>
</evidence>
<dbReference type="InterPro" id="IPR016164">
    <property type="entry name" value="FAD-linked_Oxase-like_C"/>
</dbReference>
<proteinExistence type="inferred from homology"/>
<dbReference type="PANTHER" id="PTHR11748:SF111">
    <property type="entry name" value="D-LACTATE DEHYDROGENASE, MITOCHONDRIAL-RELATED"/>
    <property type="match status" value="1"/>
</dbReference>
<organism evidence="13">
    <name type="scientific">Pelagomonas calceolata</name>
    <dbReference type="NCBI Taxonomy" id="35677"/>
    <lineage>
        <taxon>Eukaryota</taxon>
        <taxon>Sar</taxon>
        <taxon>Stramenopiles</taxon>
        <taxon>Ochrophyta</taxon>
        <taxon>Pelagophyceae</taxon>
        <taxon>Pelagomonadales</taxon>
        <taxon>Pelagomonadaceae</taxon>
        <taxon>Pelagomonas</taxon>
    </lineage>
</organism>
<comment type="similarity">
    <text evidence="3">Belongs to the FAD-binding oxidoreductase/transferase type 4 family.</text>
</comment>
<accession>A0A7S3ZJ61</accession>
<dbReference type="GO" id="GO:0005739">
    <property type="term" value="C:mitochondrion"/>
    <property type="evidence" value="ECO:0007669"/>
    <property type="project" value="UniProtKB-SubCell"/>
</dbReference>
<keyword evidence="15" id="KW-1185">Reference proteome</keyword>
<protein>
    <recommendedName>
        <fullName evidence="9">D-lactate dehydrogenase (cytochrome)</fullName>
        <ecNumber evidence="9">1.1.2.4</ecNumber>
    </recommendedName>
</protein>
<evidence type="ECO:0000313" key="14">
    <source>
        <dbReference type="EMBL" id="CAH0376592.1"/>
    </source>
</evidence>
<dbReference type="EC" id="1.1.2.4" evidence="9"/>
<dbReference type="Pfam" id="PF02913">
    <property type="entry name" value="FAD-oxidase_C"/>
    <property type="match status" value="1"/>
</dbReference>
<evidence type="ECO:0000256" key="1">
    <source>
        <dbReference type="ARBA" id="ARBA00001974"/>
    </source>
</evidence>
<dbReference type="Gene3D" id="3.30.43.10">
    <property type="entry name" value="Uridine Diphospho-n-acetylenolpyruvylglucosamine Reductase, domain 2"/>
    <property type="match status" value="1"/>
</dbReference>
<comment type="subcellular location">
    <subcellularLocation>
        <location evidence="2">Mitochondrion</location>
    </subcellularLocation>
</comment>
<dbReference type="InterPro" id="IPR016167">
    <property type="entry name" value="FAD-bd_PCMH_sub1"/>
</dbReference>
<evidence type="ECO:0000313" key="15">
    <source>
        <dbReference type="Proteomes" id="UP000789595"/>
    </source>
</evidence>
<dbReference type="Pfam" id="PF01565">
    <property type="entry name" value="FAD_binding_4"/>
    <property type="match status" value="1"/>
</dbReference>
<dbReference type="SUPFAM" id="SSF46548">
    <property type="entry name" value="alpha-helical ferredoxin"/>
    <property type="match status" value="1"/>
</dbReference>
<dbReference type="InterPro" id="IPR016169">
    <property type="entry name" value="FAD-bd_PCMH_sub2"/>
</dbReference>
<dbReference type="OrthoDB" id="5332616at2759"/>
<evidence type="ECO:0000256" key="5">
    <source>
        <dbReference type="ARBA" id="ARBA00022827"/>
    </source>
</evidence>
<dbReference type="GO" id="GO:0004458">
    <property type="term" value="F:D-lactate dehydrogenase (cytochrome) activity"/>
    <property type="evidence" value="ECO:0007669"/>
    <property type="project" value="UniProtKB-EC"/>
</dbReference>
<evidence type="ECO:0000256" key="10">
    <source>
        <dbReference type="SAM" id="MobiDB-lite"/>
    </source>
</evidence>
<dbReference type="InterPro" id="IPR009051">
    <property type="entry name" value="Helical_ferredxn"/>
</dbReference>
<dbReference type="PROSITE" id="PS00198">
    <property type="entry name" value="4FE4S_FER_1"/>
    <property type="match status" value="1"/>
</dbReference>
<dbReference type="GO" id="GO:1903457">
    <property type="term" value="P:lactate catabolic process"/>
    <property type="evidence" value="ECO:0007669"/>
    <property type="project" value="TreeGrafter"/>
</dbReference>